<organism evidence="1 2">
    <name type="scientific">Marilutibacter aestuarii</name>
    <dbReference type="NCBI Taxonomy" id="1706195"/>
    <lineage>
        <taxon>Bacteria</taxon>
        <taxon>Pseudomonadati</taxon>
        <taxon>Pseudomonadota</taxon>
        <taxon>Gammaproteobacteria</taxon>
        <taxon>Lysobacterales</taxon>
        <taxon>Lysobacteraceae</taxon>
        <taxon>Marilutibacter</taxon>
    </lineage>
</organism>
<dbReference type="RefSeq" id="WP_141519701.1">
    <property type="nucleotide sequence ID" value="NZ_VICE01000149.1"/>
</dbReference>
<proteinExistence type="predicted"/>
<dbReference type="Pfam" id="PF13148">
    <property type="entry name" value="DUF3987"/>
    <property type="match status" value="1"/>
</dbReference>
<dbReference type="EMBL" id="VICE01000149">
    <property type="protein sequence ID" value="TQD39241.1"/>
    <property type="molecule type" value="Genomic_DNA"/>
</dbReference>
<evidence type="ECO:0000313" key="1">
    <source>
        <dbReference type="EMBL" id="TQD39241.1"/>
    </source>
</evidence>
<dbReference type="OrthoDB" id="8905164at2"/>
<keyword evidence="2" id="KW-1185">Reference proteome</keyword>
<dbReference type="InterPro" id="IPR025048">
    <property type="entry name" value="DUF3987"/>
</dbReference>
<accession>A0A507ZRT6</accession>
<dbReference type="AlphaFoldDB" id="A0A507ZRT6"/>
<dbReference type="Proteomes" id="UP000318212">
    <property type="component" value="Unassembled WGS sequence"/>
</dbReference>
<gene>
    <name evidence="1" type="ORF">FKV25_15570</name>
</gene>
<comment type="caution">
    <text evidence="1">The sequence shown here is derived from an EMBL/GenBank/DDBJ whole genome shotgun (WGS) entry which is preliminary data.</text>
</comment>
<reference evidence="1 2" key="1">
    <citation type="submission" date="2019-06" db="EMBL/GenBank/DDBJ databases">
        <title>Lysobacter alkalisoli sp. nov. isolated from saline soil.</title>
        <authorList>
            <person name="Sun J.-Q."/>
            <person name="Xu L."/>
        </authorList>
    </citation>
    <scope>NUCLEOTIDE SEQUENCE [LARGE SCALE GENOMIC DNA]</scope>
    <source>
        <strain evidence="1 2">JCM 31130</strain>
    </source>
</reference>
<sequence>MTYSRLSHAYPTHAMYSDVREAILEVQGNLQAPDALIAGSFLTAMSIASQGDVDVELPTGQVRPVSLSILTVADSGERKTATDNIVCAPIYDHDARMAQEHASALLEYHADLRLWEAKDSSIQRKIGKALTDYEQASEQQLREELISHEACKPIRPAKARIVHQNITERPLIEAMQGDGKSIAILSDEGEIVLKGGAMRTFGTLNKAWDGPKTLPLDRVDDNVEVRNPRLTISMMVQEKVFSAFMDKRGHAARGSGHLARYLVAYPPSTQGFRFTSLDQPIWERLPRFHSRVSELLEASHARRASGDHTRRALSFTAEAKELWVQTQNTMEPRLRDGGDLVSVRDFASKSMEIAGRVAAILHHFSAQEGVLITMETLHRALDIVGWHFQEFVRLFGDSNDEPEQHRDVRALAMYLWRRYWTAGYTAAVRNEVRKCGPIRDQRRFELALHQLWMEGSVQVMHENAVRGKGRLWIHLNPTVFSQVTAG</sequence>
<protein>
    <submittedName>
        <fullName evidence="1">DUF3987 domain-containing protein</fullName>
    </submittedName>
</protein>
<evidence type="ECO:0000313" key="2">
    <source>
        <dbReference type="Proteomes" id="UP000318212"/>
    </source>
</evidence>
<name>A0A507ZRT6_9GAMM</name>